<dbReference type="SMART" id="SM00079">
    <property type="entry name" value="PBPe"/>
    <property type="match status" value="1"/>
</dbReference>
<dbReference type="Pfam" id="PF00497">
    <property type="entry name" value="SBP_bac_3"/>
    <property type="match status" value="1"/>
</dbReference>
<accession>A0ABW4C7W2</accession>
<comment type="caution">
    <text evidence="8">The sequence shown here is derived from an EMBL/GenBank/DDBJ whole genome shotgun (WGS) entry which is preliminary data.</text>
</comment>
<evidence type="ECO:0000256" key="2">
    <source>
        <dbReference type="ARBA" id="ARBA00022448"/>
    </source>
</evidence>
<protein>
    <submittedName>
        <fullName evidence="8">Transporter substrate-binding domain-containing protein</fullName>
    </submittedName>
</protein>
<feature type="domain" description="Ionotropic glutamate receptor C-terminal" evidence="7">
    <location>
        <begin position="43"/>
        <end position="265"/>
    </location>
</feature>
<dbReference type="Gene3D" id="3.40.190.10">
    <property type="entry name" value="Periplasmic binding protein-like II"/>
    <property type="match status" value="2"/>
</dbReference>
<evidence type="ECO:0000256" key="5">
    <source>
        <dbReference type="SAM" id="SignalP"/>
    </source>
</evidence>
<feature type="chain" id="PRO_5045379349" evidence="5">
    <location>
        <begin position="30"/>
        <end position="282"/>
    </location>
</feature>
<keyword evidence="9" id="KW-1185">Reference proteome</keyword>
<dbReference type="Proteomes" id="UP001597282">
    <property type="component" value="Unassembled WGS sequence"/>
</dbReference>
<gene>
    <name evidence="8" type="ORF">ACFQ4Y_05960</name>
</gene>
<sequence>MFMNMKRWLSLAIVPIMAFSLTACNTNDAAETSSVDAIKKRDKLVAGVKYDTNLFGFKDPADGQVKGFDIDLMKELAKRMLGDEKKLELKEVTSKTRIPLLNNGDVDILAATMTISEERKKEIDFSHVYFMAGQSLLVKSDSGIKGVEDLKGKVVMGAKGSTSVQNIKNLEPGIKMKEYENYADAFTALKSGKGDVVTTDDSILMGMEQQAPDQVKIVGGHFTQEPYGFGLAKGNKEMTDYVNKFLDDIQKDGTYDKLYKKWFKKDPPKNIPKEAENKVLKK</sequence>
<evidence type="ECO:0000313" key="9">
    <source>
        <dbReference type="Proteomes" id="UP001597282"/>
    </source>
</evidence>
<dbReference type="InterPro" id="IPR001320">
    <property type="entry name" value="Iontro_rcpt_C"/>
</dbReference>
<dbReference type="RefSeq" id="WP_380163615.1">
    <property type="nucleotide sequence ID" value="NZ_JBHTNU010000004.1"/>
</dbReference>
<organism evidence="8 9">
    <name type="scientific">Kroppenstedtia sanguinis</name>
    <dbReference type="NCBI Taxonomy" id="1380684"/>
    <lineage>
        <taxon>Bacteria</taxon>
        <taxon>Bacillati</taxon>
        <taxon>Bacillota</taxon>
        <taxon>Bacilli</taxon>
        <taxon>Bacillales</taxon>
        <taxon>Thermoactinomycetaceae</taxon>
        <taxon>Kroppenstedtia</taxon>
    </lineage>
</organism>
<dbReference type="InterPro" id="IPR001638">
    <property type="entry name" value="Solute-binding_3/MltF_N"/>
</dbReference>
<dbReference type="SUPFAM" id="SSF53850">
    <property type="entry name" value="Periplasmic binding protein-like II"/>
    <property type="match status" value="1"/>
</dbReference>
<evidence type="ECO:0000256" key="3">
    <source>
        <dbReference type="ARBA" id="ARBA00022729"/>
    </source>
</evidence>
<evidence type="ECO:0000259" key="6">
    <source>
        <dbReference type="SMART" id="SM00062"/>
    </source>
</evidence>
<feature type="signal peptide" evidence="5">
    <location>
        <begin position="1"/>
        <end position="29"/>
    </location>
</feature>
<proteinExistence type="inferred from homology"/>
<reference evidence="9" key="1">
    <citation type="journal article" date="2019" name="Int. J. Syst. Evol. Microbiol.">
        <title>The Global Catalogue of Microorganisms (GCM) 10K type strain sequencing project: providing services to taxonomists for standard genome sequencing and annotation.</title>
        <authorList>
            <consortium name="The Broad Institute Genomics Platform"/>
            <consortium name="The Broad Institute Genome Sequencing Center for Infectious Disease"/>
            <person name="Wu L."/>
            <person name="Ma J."/>
        </authorList>
    </citation>
    <scope>NUCLEOTIDE SEQUENCE [LARGE SCALE GENOMIC DNA]</scope>
    <source>
        <strain evidence="9">S1</strain>
    </source>
</reference>
<evidence type="ECO:0000259" key="7">
    <source>
        <dbReference type="SMART" id="SM00079"/>
    </source>
</evidence>
<dbReference type="InterPro" id="IPR051455">
    <property type="entry name" value="Bact_solute-bind_prot3"/>
</dbReference>
<feature type="domain" description="Solute-binding protein family 3/N-terminal" evidence="6">
    <location>
        <begin position="43"/>
        <end position="266"/>
    </location>
</feature>
<evidence type="ECO:0000313" key="8">
    <source>
        <dbReference type="EMBL" id="MFD1426482.1"/>
    </source>
</evidence>
<dbReference type="PANTHER" id="PTHR30085:SF6">
    <property type="entry name" value="ABC TRANSPORTER GLUTAMINE-BINDING PROTEIN GLNH"/>
    <property type="match status" value="1"/>
</dbReference>
<name>A0ABW4C7W2_9BACL</name>
<evidence type="ECO:0000256" key="4">
    <source>
        <dbReference type="RuleBase" id="RU003744"/>
    </source>
</evidence>
<dbReference type="SMART" id="SM00062">
    <property type="entry name" value="PBPb"/>
    <property type="match status" value="1"/>
</dbReference>
<evidence type="ECO:0000256" key="1">
    <source>
        <dbReference type="ARBA" id="ARBA00010333"/>
    </source>
</evidence>
<dbReference type="EMBL" id="JBHTNU010000004">
    <property type="protein sequence ID" value="MFD1426482.1"/>
    <property type="molecule type" value="Genomic_DNA"/>
</dbReference>
<comment type="similarity">
    <text evidence="1 4">Belongs to the bacterial solute-binding protein 3 family.</text>
</comment>
<dbReference type="InterPro" id="IPR018313">
    <property type="entry name" value="SBP_3_CS"/>
</dbReference>
<keyword evidence="2" id="KW-0813">Transport</keyword>
<dbReference type="PROSITE" id="PS01039">
    <property type="entry name" value="SBP_BACTERIAL_3"/>
    <property type="match status" value="1"/>
</dbReference>
<keyword evidence="3 5" id="KW-0732">Signal</keyword>
<dbReference type="PROSITE" id="PS51257">
    <property type="entry name" value="PROKAR_LIPOPROTEIN"/>
    <property type="match status" value="1"/>
</dbReference>
<dbReference type="PANTHER" id="PTHR30085">
    <property type="entry name" value="AMINO ACID ABC TRANSPORTER PERMEASE"/>
    <property type="match status" value="1"/>
</dbReference>